<dbReference type="STRING" id="1538553.JT25_006975"/>
<dbReference type="KEGG" id="mdn:JT25_006975"/>
<reference evidence="1 2" key="1">
    <citation type="journal article" date="2015" name="Environ. Microbiol.">
        <title>Methane oxidation coupled to nitrate reduction under hypoxia by the Gammaproteobacterium Methylomonas denitrificans, sp. nov. type strain FJG1.</title>
        <authorList>
            <person name="Kits K.D."/>
            <person name="Klotz M.G."/>
            <person name="Stein L.Y."/>
        </authorList>
    </citation>
    <scope>NUCLEOTIDE SEQUENCE [LARGE SCALE GENOMIC DNA]</scope>
    <source>
        <strain evidence="1 2">FJG1</strain>
    </source>
</reference>
<protein>
    <submittedName>
        <fullName evidence="1">Uncharacterized protein</fullName>
    </submittedName>
</protein>
<dbReference type="Proteomes" id="UP000030512">
    <property type="component" value="Chromosome"/>
</dbReference>
<dbReference type="RefSeq" id="WP_062328079.1">
    <property type="nucleotide sequence ID" value="NZ_CP014476.1"/>
</dbReference>
<organism evidence="1 2">
    <name type="scientific">Methylomonas denitrificans</name>
    <dbReference type="NCBI Taxonomy" id="1538553"/>
    <lineage>
        <taxon>Bacteria</taxon>
        <taxon>Pseudomonadati</taxon>
        <taxon>Pseudomonadota</taxon>
        <taxon>Gammaproteobacteria</taxon>
        <taxon>Methylococcales</taxon>
        <taxon>Methylococcaceae</taxon>
        <taxon>Methylomonas</taxon>
    </lineage>
</organism>
<gene>
    <name evidence="1" type="ORF">JT25_006975</name>
</gene>
<proteinExistence type="predicted"/>
<dbReference type="OrthoDB" id="5572895at2"/>
<evidence type="ECO:0000313" key="1">
    <source>
        <dbReference type="EMBL" id="AMK76235.1"/>
    </source>
</evidence>
<name>A0A126T2D7_9GAMM</name>
<sequence length="1229" mass="135549">MSMILLHNPIASSRSLQRVHMFPGRHLGEEEFDREQAYADARLATVLQGRTAGIVHGLDLQLGPNGLSEPGFSVSSGLALAANGQALGLYYPLRAEWQDLIDAYLNRNQVASAVGVYYLMLTRGDRQIDGPGVDPCQRTELDPTRDTQRVLAGSLALQRINISDTAVNTWPRERIENWVAADRVDAGFMAKLGHAVPLALLAVVSNEDASYRIAWLSQEAGRYEALPNSGYRVLLNQTGAAMRRVMQAAGLPANAGIPLPQFLQDNLHLDFLPAAGQLPLDWLQNPATPTPNLLWLPSHLGIDMVPVPEEAVIELLNGHIARRVIDLRQPAGDKIRLLLAVNEPDYRPNLLDIPQTDSVLESDIFRFYMRAYEAWRKWRQQFDTLYFVEPSNTPPLAGGIGVIEHAVLDPAQFKNLDLPKPETPPALPLTIFEKVIARANSEQQDPQNPGTPYPYSKGVPALPNFYSNWLGADGNPPPIAVPSDDGLVVQYAVALVELEAIENQIRAIRSRVEKTRDFLLLQRQQLDSQTVALAALAGGVAGDGTGLQVARWLPYASLNATTIPNNAEKAVSTESAVSNVPKAPFSVASAGLFGSTISMAAAAPKVTASSALSSNLLSNALASTSSASKSTFLLTSKPQTFSAFELGINKTRLDMLSRITKEAVSKPAFEAKEYRFGVIDHISPDINEYAKAYYGMKELLATLADLFDPTDVATLRKQLEMIGQVEDDAAGANVSNPFERTNKLESPTVLDNLATKEATVGGQVNSQRRALLLTQYRYHALFKAGKILTQWISIFETRYNNIERKLQGKLREQANKLAQIDKLAGLIRVARETLEGMDRFRVEQLGDYGVAQRLLDEDWRQVWALNNERTRILTKALRGLYYVRVRGTPVSAALADPLALRYGSSRDIVPGCDWEEEVDLPAALDPFFAAICEIPMDDWAGLKPLRPKLPPFQQFDYLGQLRQARFKARPASLLTPANTDTLQARLQTVHLQTQIVMQQWASFSLPAFTASSLQTQAAAAKVLALEDLAGAAGPLRKPAHELREQLEHCQFCLLEKLNLLPPSLRLQWGQLAEDDQIRVEDVSWWPGMDRAEADDFNAARTVSELIAWWFRQLDRDASAASRSAMRNMIRAVLIHASLGDPQEIIRGNVHVPPRLAAIGESLQVKLNRPPAPGTRLQLLDTEQRVVAVLAVEDHSPQSTQVTIVDMLQSGVKINTRFSVVANKLTQQRL</sequence>
<dbReference type="AlphaFoldDB" id="A0A126T2D7"/>
<dbReference type="EMBL" id="CP014476">
    <property type="protein sequence ID" value="AMK76235.1"/>
    <property type="molecule type" value="Genomic_DNA"/>
</dbReference>
<keyword evidence="2" id="KW-1185">Reference proteome</keyword>
<evidence type="ECO:0000313" key="2">
    <source>
        <dbReference type="Proteomes" id="UP000030512"/>
    </source>
</evidence>
<accession>A0A126T2D7</accession>